<keyword evidence="1" id="KW-1133">Transmembrane helix</keyword>
<evidence type="ECO:0008006" key="4">
    <source>
        <dbReference type="Google" id="ProtNLM"/>
    </source>
</evidence>
<sequence>MLDKKAFYKSPVWYSYLILMIFFLSMLIWGLYECCFNEYWYSATSSYMNYDYLMSFLSVHVNIITIVWLIIKIFNYNKKPIGVNGTGFLLSLMNWNLIVFFIFWAAVISDLFYQGQSLTQYTKNQIACTIATHFICPLYLMILFVITTGKNKISYKKVFIEKDIYISIAYPFGYLLFIYVRGLMYLKDNRSVWPYPFMEFETGRLWIGNNVGVYMFILTIIFIIWIVAQHYLLVFINNLLYKLKNKLEERNFKLNK</sequence>
<dbReference type="STRING" id="216946.STURO_v1c07520"/>
<feature type="transmembrane region" description="Helical" evidence="1">
    <location>
        <begin position="213"/>
        <end position="236"/>
    </location>
</feature>
<proteinExistence type="predicted"/>
<organism evidence="2 3">
    <name type="scientific">Spiroplasma turonicum</name>
    <dbReference type="NCBI Taxonomy" id="216946"/>
    <lineage>
        <taxon>Bacteria</taxon>
        <taxon>Bacillati</taxon>
        <taxon>Mycoplasmatota</taxon>
        <taxon>Mollicutes</taxon>
        <taxon>Entomoplasmatales</taxon>
        <taxon>Spiroplasmataceae</taxon>
        <taxon>Spiroplasma</taxon>
    </lineage>
</organism>
<dbReference type="RefSeq" id="WP_075048580.1">
    <property type="nucleotide sequence ID" value="NZ_CP012328.1"/>
</dbReference>
<dbReference type="EMBL" id="CP012328">
    <property type="protein sequence ID" value="AKU80001.1"/>
    <property type="molecule type" value="Genomic_DNA"/>
</dbReference>
<feature type="transmembrane region" description="Helical" evidence="1">
    <location>
        <begin position="52"/>
        <end position="71"/>
    </location>
</feature>
<accession>A0A0K1P6S2</accession>
<name>A0A0K1P6S2_9MOLU</name>
<keyword evidence="3" id="KW-1185">Reference proteome</keyword>
<feature type="transmembrane region" description="Helical" evidence="1">
    <location>
        <begin position="168"/>
        <end position="186"/>
    </location>
</feature>
<dbReference type="PATRIC" id="fig|216946.3.peg.784"/>
<evidence type="ECO:0000256" key="1">
    <source>
        <dbReference type="SAM" id="Phobius"/>
    </source>
</evidence>
<reference evidence="2 3" key="1">
    <citation type="journal article" date="2015" name="Genome Announc.">
        <title>Complete Genome Sequence of Spiroplasma turonicum Strain Tab4cT, a Parasite of a Horse Fly, Haematopota sp. (Diptera: Tabanidae).</title>
        <authorList>
            <person name="Davis R.E."/>
            <person name="Shao J."/>
            <person name="Zhao Y."/>
            <person name="Gasparich G.E."/>
            <person name="Gaynor B.J."/>
            <person name="Donofrio N."/>
        </authorList>
    </citation>
    <scope>NUCLEOTIDE SEQUENCE [LARGE SCALE GENOMIC DNA]</scope>
    <source>
        <strain evidence="2 3">Tab4c</strain>
    </source>
</reference>
<gene>
    <name evidence="2" type="ORF">STURON_00755</name>
</gene>
<dbReference type="AlphaFoldDB" id="A0A0K1P6S2"/>
<keyword evidence="1" id="KW-0472">Membrane</keyword>
<feature type="transmembrane region" description="Helical" evidence="1">
    <location>
        <begin position="12"/>
        <end position="32"/>
    </location>
</feature>
<dbReference type="Proteomes" id="UP000067243">
    <property type="component" value="Chromosome"/>
</dbReference>
<feature type="transmembrane region" description="Helical" evidence="1">
    <location>
        <begin position="126"/>
        <end position="147"/>
    </location>
</feature>
<dbReference type="OrthoDB" id="400776at2"/>
<keyword evidence="1" id="KW-0812">Transmembrane</keyword>
<evidence type="ECO:0000313" key="3">
    <source>
        <dbReference type="Proteomes" id="UP000067243"/>
    </source>
</evidence>
<evidence type="ECO:0000313" key="2">
    <source>
        <dbReference type="EMBL" id="AKU80001.1"/>
    </source>
</evidence>
<feature type="transmembrane region" description="Helical" evidence="1">
    <location>
        <begin position="83"/>
        <end position="106"/>
    </location>
</feature>
<dbReference type="KEGG" id="stur:STURON_00755"/>
<protein>
    <recommendedName>
        <fullName evidence="4">Transmembrane protein</fullName>
    </recommendedName>
</protein>